<dbReference type="InterPro" id="IPR055815">
    <property type="entry name" value="DUF7391"/>
</dbReference>
<dbReference type="RefSeq" id="YP_009035922.1">
    <property type="nucleotide sequence ID" value="NC_024209.1"/>
</dbReference>
<dbReference type="GeneID" id="19527207"/>
<dbReference type="KEGG" id="vg:19527207"/>
<dbReference type="Proteomes" id="UP000019737">
    <property type="component" value="Segment"/>
</dbReference>
<keyword evidence="3" id="KW-1185">Reference proteome</keyword>
<reference evidence="2 3" key="1">
    <citation type="submission" date="2014-01" db="EMBL/GenBank/DDBJ databases">
        <authorList>
            <person name="Schneider V.M."/>
            <person name="Bowman C.A."/>
            <person name="Russell D.A."/>
            <person name="Pope W.H."/>
            <person name="Jacobs-Sera D."/>
            <person name="Hendrix R.W."/>
            <person name="Hatfull G.F."/>
        </authorList>
    </citation>
    <scope>NUCLEOTIDE SEQUENCE [LARGE SCALE GENOMIC DNA]</scope>
</reference>
<evidence type="ECO:0000313" key="2">
    <source>
        <dbReference type="EMBL" id="AHN84038.1"/>
    </source>
</evidence>
<proteinExistence type="predicted"/>
<dbReference type="OrthoDB" id="34324at10239"/>
<protein>
    <recommendedName>
        <fullName evidence="4">Tail assembly chaperone</fullName>
    </recommendedName>
</protein>
<dbReference type="Pfam" id="PF24117">
    <property type="entry name" value="DUF7391"/>
    <property type="match status" value="1"/>
</dbReference>
<dbReference type="EMBL" id="KJ194582">
    <property type="protein sequence ID" value="AHN84038.1"/>
    <property type="molecule type" value="Genomic_DNA"/>
</dbReference>
<gene>
    <name evidence="2" type="primary">27</name>
    <name evidence="2" type="ORF">PBI_HAWKEYE_27</name>
</gene>
<organism evidence="2 3">
    <name type="scientific">Mycobacterium phage Hawkeye</name>
    <dbReference type="NCBI Taxonomy" id="1458711"/>
    <lineage>
        <taxon>Viruses</taxon>
        <taxon>Duplodnaviria</taxon>
        <taxon>Heunggongvirae</taxon>
        <taxon>Uroviricota</taxon>
        <taxon>Caudoviricetes</taxon>
        <taxon>Dclasvirinae</taxon>
        <taxon>Hawkeyevirus</taxon>
        <taxon>Hawkeyevirus hawkeye</taxon>
    </lineage>
</organism>
<feature type="region of interest" description="Disordered" evidence="1">
    <location>
        <begin position="183"/>
        <end position="209"/>
    </location>
</feature>
<sequence length="209" mass="22840">MPEISAEELAQLREAASFATQVVPIEKVVTRAANAAAEEAVYRYAKTGWGKANKEEFDIECPSGQLCRAKPLGIEDAMSLGLLDSLDLFTSTLMAPVMANEEDKEKAEDDHNQTILKGLRDPEKRASFFGTVNRVVQHCVVQPKVVLVDDGSLAEDEVFANDIPFEDKMHIFRRVFRGSQSGTMNTFREGSEGSVDAVPDSDPVSGASE</sequence>
<evidence type="ECO:0008006" key="4">
    <source>
        <dbReference type="Google" id="ProtNLM"/>
    </source>
</evidence>
<evidence type="ECO:0000313" key="3">
    <source>
        <dbReference type="Proteomes" id="UP000019737"/>
    </source>
</evidence>
<name>X2KRG4_9CAUD</name>
<evidence type="ECO:0000256" key="1">
    <source>
        <dbReference type="SAM" id="MobiDB-lite"/>
    </source>
</evidence>
<accession>X2KRG4</accession>